<organism evidence="2">
    <name type="scientific">uncultured bacterium contig00005</name>
    <dbReference type="NCBI Taxonomy" id="1181497"/>
    <lineage>
        <taxon>Bacteria</taxon>
        <taxon>environmental samples</taxon>
    </lineage>
</organism>
<name>A0A806JZC8_9BACT</name>
<dbReference type="AlphaFoldDB" id="A0A806JZC8"/>
<evidence type="ECO:0000313" key="2">
    <source>
        <dbReference type="EMBL" id="AGS52498.1"/>
    </source>
</evidence>
<accession>A0A806JZC8</accession>
<evidence type="ECO:0000259" key="1">
    <source>
        <dbReference type="Pfam" id="PF19789"/>
    </source>
</evidence>
<feature type="domain" description="DUF6273" evidence="1">
    <location>
        <begin position="22"/>
        <end position="84"/>
    </location>
</feature>
<sequence length="86" mass="9075">MIQYFGDSGQLGNRPEGATAIDDEYNTARIATNGNGSVVSWRLRSPGARNSQAAVVNSDGTIRISGDDVGSSYGVDIRPAMWVNLG</sequence>
<dbReference type="InterPro" id="IPR046240">
    <property type="entry name" value="DUF6273"/>
</dbReference>
<dbReference type="Pfam" id="PF19789">
    <property type="entry name" value="DUF6273"/>
    <property type="match status" value="1"/>
</dbReference>
<proteinExistence type="predicted"/>
<reference evidence="2" key="1">
    <citation type="submission" date="2012-03" db="EMBL/GenBank/DDBJ databases">
        <title>Functional metagenomics reveals considerable lignocellulase gene clusters in the gut microbiome of a wood-feeding higher termite.</title>
        <authorList>
            <person name="Liu N."/>
        </authorList>
    </citation>
    <scope>NUCLEOTIDE SEQUENCE</scope>
</reference>
<protein>
    <recommendedName>
        <fullName evidence="1">DUF6273 domain-containing protein</fullName>
    </recommendedName>
</protein>
<dbReference type="EMBL" id="JQ844200">
    <property type="protein sequence ID" value="AGS52498.1"/>
    <property type="molecule type" value="Genomic_DNA"/>
</dbReference>